<dbReference type="AlphaFoldDB" id="A0A6G0SZB4"/>
<dbReference type="Proteomes" id="UP000475862">
    <property type="component" value="Unassembled WGS sequence"/>
</dbReference>
<evidence type="ECO:0000313" key="2">
    <source>
        <dbReference type="Proteomes" id="UP000475862"/>
    </source>
</evidence>
<accession>A0A6G0SZB4</accession>
<proteinExistence type="predicted"/>
<evidence type="ECO:0000313" key="1">
    <source>
        <dbReference type="EMBL" id="KAE9523669.1"/>
    </source>
</evidence>
<dbReference type="EMBL" id="VYZN01000078">
    <property type="protein sequence ID" value="KAE9523669.1"/>
    <property type="molecule type" value="Genomic_DNA"/>
</dbReference>
<gene>
    <name evidence="1" type="ORF">AGLY_015887</name>
</gene>
<organism evidence="1 2">
    <name type="scientific">Aphis glycines</name>
    <name type="common">Soybean aphid</name>
    <dbReference type="NCBI Taxonomy" id="307491"/>
    <lineage>
        <taxon>Eukaryota</taxon>
        <taxon>Metazoa</taxon>
        <taxon>Ecdysozoa</taxon>
        <taxon>Arthropoda</taxon>
        <taxon>Hexapoda</taxon>
        <taxon>Insecta</taxon>
        <taxon>Pterygota</taxon>
        <taxon>Neoptera</taxon>
        <taxon>Paraneoptera</taxon>
        <taxon>Hemiptera</taxon>
        <taxon>Sternorrhyncha</taxon>
        <taxon>Aphidomorpha</taxon>
        <taxon>Aphidoidea</taxon>
        <taxon>Aphididae</taxon>
        <taxon>Aphidini</taxon>
        <taxon>Aphis</taxon>
        <taxon>Aphis</taxon>
    </lineage>
</organism>
<comment type="caution">
    <text evidence="1">The sequence shown here is derived from an EMBL/GenBank/DDBJ whole genome shotgun (WGS) entry which is preliminary data.</text>
</comment>
<sequence>MQYLSTPNQKVITYYTRNKRRGESGVIIFNSPPLTSFKRGLPKTFPKKSRPIKTIWAFWRAYTPSTCLTIPVRLSGCYNESGNHLEISQREAIIFEFATGEKYNDQTFIMVNTYGWSDMKSSCFINNISYRIKILNTDLPHPIDDDLPEVGREVPLDGRQIVGSRQAPDLGLEHGVEYAVVQQQCRILLRDALRSGFATQQVHD</sequence>
<keyword evidence="2" id="KW-1185">Reference proteome</keyword>
<name>A0A6G0SZB4_APHGL</name>
<protein>
    <submittedName>
        <fullName evidence="1">Uncharacterized protein</fullName>
    </submittedName>
</protein>
<reference evidence="1 2" key="1">
    <citation type="submission" date="2019-08" db="EMBL/GenBank/DDBJ databases">
        <title>The genome of the soybean aphid Biotype 1, its phylome, world population structure and adaptation to the North American continent.</title>
        <authorList>
            <person name="Giordano R."/>
            <person name="Donthu R.K."/>
            <person name="Hernandez A.G."/>
            <person name="Wright C.L."/>
            <person name="Zimin A.V."/>
        </authorList>
    </citation>
    <scope>NUCLEOTIDE SEQUENCE [LARGE SCALE GENOMIC DNA]</scope>
    <source>
        <tissue evidence="1">Whole aphids</tissue>
    </source>
</reference>